<protein>
    <submittedName>
        <fullName evidence="1">Parafibromin</fullName>
    </submittedName>
</protein>
<organism evidence="1 2">
    <name type="scientific">Gossypium arboreum</name>
    <name type="common">Tree cotton</name>
    <name type="synonym">Gossypium nanking</name>
    <dbReference type="NCBI Taxonomy" id="29729"/>
    <lineage>
        <taxon>Eukaryota</taxon>
        <taxon>Viridiplantae</taxon>
        <taxon>Streptophyta</taxon>
        <taxon>Embryophyta</taxon>
        <taxon>Tracheophyta</taxon>
        <taxon>Spermatophyta</taxon>
        <taxon>Magnoliopsida</taxon>
        <taxon>eudicotyledons</taxon>
        <taxon>Gunneridae</taxon>
        <taxon>Pentapetalae</taxon>
        <taxon>rosids</taxon>
        <taxon>malvids</taxon>
        <taxon>Malvales</taxon>
        <taxon>Malvaceae</taxon>
        <taxon>Malvoideae</taxon>
        <taxon>Gossypium</taxon>
    </lineage>
</organism>
<evidence type="ECO:0000313" key="2">
    <source>
        <dbReference type="Proteomes" id="UP000032142"/>
    </source>
</evidence>
<evidence type="ECO:0000313" key="1">
    <source>
        <dbReference type="EMBL" id="KHG23984.1"/>
    </source>
</evidence>
<dbReference type="AlphaFoldDB" id="A0A0B0PHS0"/>
<gene>
    <name evidence="1" type="ORF">F383_30476</name>
</gene>
<reference evidence="2" key="1">
    <citation type="submission" date="2014-09" db="EMBL/GenBank/DDBJ databases">
        <authorList>
            <person name="Mudge J."/>
            <person name="Ramaraj T."/>
            <person name="Lindquist I.E."/>
            <person name="Bharti A.K."/>
            <person name="Sundararajan A."/>
            <person name="Cameron C.T."/>
            <person name="Woodward J.E."/>
            <person name="May G.D."/>
            <person name="Brubaker C."/>
            <person name="Broadhvest J."/>
            <person name="Wilkins T.A."/>
        </authorList>
    </citation>
    <scope>NUCLEOTIDE SEQUENCE</scope>
    <source>
        <strain evidence="2">cv. AKA8401</strain>
    </source>
</reference>
<dbReference type="EMBL" id="KN427012">
    <property type="protein sequence ID" value="KHG23984.1"/>
    <property type="molecule type" value="Genomic_DNA"/>
</dbReference>
<sequence>MTIRQLWFSPNPDPISLVLDLNIFQLNLFKYNFIQFSPRTHKWANTILL</sequence>
<accession>A0A0B0PHS0</accession>
<dbReference type="Proteomes" id="UP000032142">
    <property type="component" value="Unassembled WGS sequence"/>
</dbReference>
<name>A0A0B0PHS0_GOSAR</name>
<keyword evidence="2" id="KW-1185">Reference proteome</keyword>
<proteinExistence type="predicted"/>